<dbReference type="Gene3D" id="6.10.250.1050">
    <property type="match status" value="1"/>
</dbReference>
<dbReference type="AlphaFoldDB" id="A0A915D424"/>
<feature type="region of interest" description="Disordered" evidence="2">
    <location>
        <begin position="104"/>
        <end position="138"/>
    </location>
</feature>
<comment type="similarity">
    <text evidence="1">Belongs to the protein phosphatase inhibitor 2 family.</text>
</comment>
<dbReference type="Proteomes" id="UP000887574">
    <property type="component" value="Unplaced"/>
</dbReference>
<evidence type="ECO:0000313" key="3">
    <source>
        <dbReference type="Proteomes" id="UP000887574"/>
    </source>
</evidence>
<feature type="compositionally biased region" description="Acidic residues" evidence="2">
    <location>
        <begin position="126"/>
        <end position="137"/>
    </location>
</feature>
<dbReference type="GO" id="GO:0009966">
    <property type="term" value="P:regulation of signal transduction"/>
    <property type="evidence" value="ECO:0007669"/>
    <property type="project" value="InterPro"/>
</dbReference>
<dbReference type="InterPro" id="IPR007062">
    <property type="entry name" value="PPI-2"/>
</dbReference>
<dbReference type="PANTHER" id="PTHR12398">
    <property type="entry name" value="PROTEIN PHOSPHATASE INHIBITOR"/>
    <property type="match status" value="1"/>
</dbReference>
<dbReference type="PANTHER" id="PTHR12398:SF20">
    <property type="entry name" value="PROTEIN PHOSPHATASE 1 REGULATORY INHIBITOR SUBUNIT 2"/>
    <property type="match status" value="1"/>
</dbReference>
<name>A0A915D424_9BILA</name>
<evidence type="ECO:0000313" key="4">
    <source>
        <dbReference type="WBParaSite" id="jg15696"/>
    </source>
</evidence>
<sequence length="211" mass="24203">MIMESESSSSPTPACSQMDDGHSSNNYVANPAEFLKMKPKKSILKAKQASFDDFSASQQQQNALRELSDDSQKAHFDEMNILATHHPADKDYGHMKIDEPKRHTMGLSQASSSSHSQKSNTYEPGLSEDEDETEMTEEQIAHKREFEKKRRTHYNEGAALRQAPKTQKMTKTRSNILMKTSSYWEKPLENIFFITIFKPSKRMNLQCFCQQ</sequence>
<dbReference type="GO" id="GO:0004864">
    <property type="term" value="F:protein phosphatase inhibitor activity"/>
    <property type="evidence" value="ECO:0007669"/>
    <property type="project" value="InterPro"/>
</dbReference>
<reference evidence="4" key="1">
    <citation type="submission" date="2022-11" db="UniProtKB">
        <authorList>
            <consortium name="WormBaseParasite"/>
        </authorList>
    </citation>
    <scope>IDENTIFICATION</scope>
</reference>
<keyword evidence="3" id="KW-1185">Reference proteome</keyword>
<evidence type="ECO:0000256" key="1">
    <source>
        <dbReference type="ARBA" id="ARBA00005472"/>
    </source>
</evidence>
<feature type="region of interest" description="Disordered" evidence="2">
    <location>
        <begin position="53"/>
        <end position="72"/>
    </location>
</feature>
<protein>
    <submittedName>
        <fullName evidence="4">Protein phosphatase inhibitor 2</fullName>
    </submittedName>
</protein>
<feature type="compositionally biased region" description="Low complexity" evidence="2">
    <location>
        <begin position="108"/>
        <end position="119"/>
    </location>
</feature>
<dbReference type="WBParaSite" id="jg15696">
    <property type="protein sequence ID" value="jg15696"/>
    <property type="gene ID" value="jg15696"/>
</dbReference>
<proteinExistence type="inferred from homology"/>
<evidence type="ECO:0000256" key="2">
    <source>
        <dbReference type="SAM" id="MobiDB-lite"/>
    </source>
</evidence>
<feature type="region of interest" description="Disordered" evidence="2">
    <location>
        <begin position="1"/>
        <end position="27"/>
    </location>
</feature>
<organism evidence="3 4">
    <name type="scientific">Ditylenchus dipsaci</name>
    <dbReference type="NCBI Taxonomy" id="166011"/>
    <lineage>
        <taxon>Eukaryota</taxon>
        <taxon>Metazoa</taxon>
        <taxon>Ecdysozoa</taxon>
        <taxon>Nematoda</taxon>
        <taxon>Chromadorea</taxon>
        <taxon>Rhabditida</taxon>
        <taxon>Tylenchina</taxon>
        <taxon>Tylenchomorpha</taxon>
        <taxon>Sphaerularioidea</taxon>
        <taxon>Anguinidae</taxon>
        <taxon>Anguininae</taxon>
        <taxon>Ditylenchus</taxon>
    </lineage>
</organism>
<dbReference type="Pfam" id="PF04979">
    <property type="entry name" value="IPP-2"/>
    <property type="match status" value="2"/>
</dbReference>
<feature type="compositionally biased region" description="Low complexity" evidence="2">
    <location>
        <begin position="1"/>
        <end position="10"/>
    </location>
</feature>
<accession>A0A915D424</accession>